<reference evidence="2" key="1">
    <citation type="submission" date="2021-04" db="EMBL/GenBank/DDBJ databases">
        <title>Draft Genome Sequence of Pandoravirus japonicus, Isolated from the Sabaishi River of Niigata, Japan.</title>
        <authorList>
            <person name="Hosokawa N."/>
            <person name="Takahashi H."/>
            <person name="Aoki K."/>
            <person name="Takemura M."/>
        </authorList>
    </citation>
    <scope>NUCLEOTIDE SEQUENCE</scope>
</reference>
<feature type="region of interest" description="Disordered" evidence="1">
    <location>
        <begin position="189"/>
        <end position="224"/>
    </location>
</feature>
<evidence type="ECO:0008006" key="4">
    <source>
        <dbReference type="Google" id="ProtNLM"/>
    </source>
</evidence>
<accession>A0A811BPK4</accession>
<evidence type="ECO:0000256" key="1">
    <source>
        <dbReference type="SAM" id="MobiDB-lite"/>
    </source>
</evidence>
<name>A0A811BPK4_9VIRU</name>
<protein>
    <recommendedName>
        <fullName evidence="4">F-box incomplete domain containing protein</fullName>
    </recommendedName>
</protein>
<organism evidence="2 3">
    <name type="scientific">Pandoravirus japonicus</name>
    <dbReference type="NCBI Taxonomy" id="2823154"/>
    <lineage>
        <taxon>Viruses</taxon>
        <taxon>Pandoravirus</taxon>
    </lineage>
</organism>
<dbReference type="Proteomes" id="UP001253637">
    <property type="component" value="Segment"/>
</dbReference>
<evidence type="ECO:0000313" key="3">
    <source>
        <dbReference type="Proteomes" id="UP001253637"/>
    </source>
</evidence>
<evidence type="ECO:0000313" key="2">
    <source>
        <dbReference type="EMBL" id="BCU02927.1"/>
    </source>
</evidence>
<sequence>MDGERQATASACHIHDVPTEILVFILNGNARCPRRASEAADTLPLRGDAEDDWIDRPLLDGRWRFAARAVCRMWRHIIENPSLADAAALDAYRPFALHSTMWTRRCPKWATGRIVCLTAAADIIAAHSPLWARDPEAAFDWCHRHAGATRKQAIAALAASAMPWAVDAIVDHHWPLISFSDQQEECPSHQEHNPVAARTIPQSARPHDGGGGQTDTRPRDGVQDACAPLARPRGWGSDLTEWLPIEAGLSFNVGWEDDRGNVAIFLWALLAVALRRGSYGTFCALESRFACRAPDYYAALEAIDGNQPDLLATLLRGSTGKVDDALWCASAGASDPSCLTRLLDIATPPAPGSGSTVADWLMRATRCDRPRVFALLDARGVAFDATKVANTAAQCGSVGVLAYVVWRDRRLGRASPAGTARLDMAALAWEAVADDGCASGAGGIKWVCGVGGYAPRPGTDDLRRLVERACDYDDDDEYSSGAGRIVYVAERWPRAFAALPASTIRKAFGHCAREYAWVSDVPARLARVLDVATDPADRDAAIRDLDLWGVVVSGLQAEVENTFGAGTLFLALCRMARGERPRASDTGDIRERREPCHCVKDASWRHQDEATGNICDPMTDADAPCSDAALERWTPLGRWCAARPVRVSAIFPGWTAPAYDPTPPYTLDAMDDLHKLRLIARINALGFLLSE</sequence>
<dbReference type="EMBL" id="LC625835">
    <property type="protein sequence ID" value="BCU02927.1"/>
    <property type="molecule type" value="Genomic_DNA"/>
</dbReference>
<proteinExistence type="predicted"/>